<protein>
    <recommendedName>
        <fullName evidence="8">Probable membrane transporter protein</fullName>
    </recommendedName>
</protein>
<dbReference type="EMBL" id="JAHUZE010000001">
    <property type="protein sequence ID" value="MBV7377307.1"/>
    <property type="molecule type" value="Genomic_DNA"/>
</dbReference>
<dbReference type="InterPro" id="IPR002781">
    <property type="entry name" value="TM_pro_TauE-like"/>
</dbReference>
<comment type="subcellular location">
    <subcellularLocation>
        <location evidence="1 8">Cell membrane</location>
        <topology evidence="1 8">Multi-pass membrane protein</topology>
    </subcellularLocation>
</comment>
<feature type="transmembrane region" description="Helical" evidence="8">
    <location>
        <begin position="84"/>
        <end position="103"/>
    </location>
</feature>
<evidence type="ECO:0000256" key="2">
    <source>
        <dbReference type="ARBA" id="ARBA00009142"/>
    </source>
</evidence>
<dbReference type="PANTHER" id="PTHR30269">
    <property type="entry name" value="TRANSMEMBRANE PROTEIN YFCA"/>
    <property type="match status" value="1"/>
</dbReference>
<keyword evidence="4 8" id="KW-1003">Cell membrane</keyword>
<sequence length="255" mass="27280">MLGIMGEMPLALLALATIIALFAGFVKGAVGFALPMILISGTGSFLPADWALAGLILPTLASNLVQGLGGGWREAWGVVVRFRVYIVTLLAVLAVAAQLVAFVPEAVLFVLIGLPVTAFALTQIAGWTLHLDGARRLYEVVIGIIAGLMSGFSGTWGPPTVMYLTAIGTEKRAAMRAQGVIYLLGSVMLLAAHLRSGILDRETAPWSLWLILPVFIGMWVGGKAHDRMDQARFRQMMLWVLLVAGLNLIRRGVFG</sequence>
<keyword evidence="3" id="KW-0813">Transport</keyword>
<organism evidence="9 10">
    <name type="scientific">Maritimibacter dapengensis</name>
    <dbReference type="NCBI Taxonomy" id="2836868"/>
    <lineage>
        <taxon>Bacteria</taxon>
        <taxon>Pseudomonadati</taxon>
        <taxon>Pseudomonadota</taxon>
        <taxon>Alphaproteobacteria</taxon>
        <taxon>Rhodobacterales</taxon>
        <taxon>Roseobacteraceae</taxon>
        <taxon>Maritimibacter</taxon>
    </lineage>
</organism>
<dbReference type="Proteomes" id="UP000756530">
    <property type="component" value="Unassembled WGS sequence"/>
</dbReference>
<evidence type="ECO:0000256" key="4">
    <source>
        <dbReference type="ARBA" id="ARBA00022475"/>
    </source>
</evidence>
<dbReference type="PANTHER" id="PTHR30269:SF32">
    <property type="entry name" value="MEMBRANE TRANSPORTER PROTEIN-RELATED"/>
    <property type="match status" value="1"/>
</dbReference>
<evidence type="ECO:0000256" key="5">
    <source>
        <dbReference type="ARBA" id="ARBA00022692"/>
    </source>
</evidence>
<keyword evidence="10" id="KW-1185">Reference proteome</keyword>
<gene>
    <name evidence="9" type="ORF">KJP28_00105</name>
</gene>
<dbReference type="Pfam" id="PF01925">
    <property type="entry name" value="TauE"/>
    <property type="match status" value="1"/>
</dbReference>
<proteinExistence type="inferred from homology"/>
<dbReference type="RefSeq" id="WP_218390201.1">
    <property type="nucleotide sequence ID" value="NZ_JAHUZE010000001.1"/>
</dbReference>
<evidence type="ECO:0000256" key="3">
    <source>
        <dbReference type="ARBA" id="ARBA00022448"/>
    </source>
</evidence>
<feature type="transmembrane region" description="Helical" evidence="8">
    <location>
        <begin position="52"/>
        <end position="72"/>
    </location>
</feature>
<dbReference type="InterPro" id="IPR052017">
    <property type="entry name" value="TSUP"/>
</dbReference>
<evidence type="ECO:0000256" key="7">
    <source>
        <dbReference type="ARBA" id="ARBA00023136"/>
    </source>
</evidence>
<feature type="transmembrane region" description="Helical" evidence="8">
    <location>
        <begin position="137"/>
        <end position="157"/>
    </location>
</feature>
<comment type="caution">
    <text evidence="9">The sequence shown here is derived from an EMBL/GenBank/DDBJ whole genome shotgun (WGS) entry which is preliminary data.</text>
</comment>
<reference evidence="9 10" key="1">
    <citation type="submission" date="2021-05" db="EMBL/GenBank/DDBJ databases">
        <title>Culturable bacteria isolated from Daya Bay.</title>
        <authorList>
            <person name="Zheng W."/>
            <person name="Yu S."/>
            <person name="Huang Y."/>
        </authorList>
    </citation>
    <scope>NUCLEOTIDE SEQUENCE [LARGE SCALE GENOMIC DNA]</scope>
    <source>
        <strain evidence="9 10">DP4N28-5</strain>
    </source>
</reference>
<accession>A0ABS6SWI8</accession>
<feature type="transmembrane region" description="Helical" evidence="8">
    <location>
        <begin position="177"/>
        <end position="194"/>
    </location>
</feature>
<keyword evidence="5 8" id="KW-0812">Transmembrane</keyword>
<keyword evidence="6 8" id="KW-1133">Transmembrane helix</keyword>
<evidence type="ECO:0000256" key="6">
    <source>
        <dbReference type="ARBA" id="ARBA00022989"/>
    </source>
</evidence>
<feature type="transmembrane region" description="Helical" evidence="8">
    <location>
        <begin position="236"/>
        <end position="253"/>
    </location>
</feature>
<evidence type="ECO:0000256" key="8">
    <source>
        <dbReference type="RuleBase" id="RU363041"/>
    </source>
</evidence>
<keyword evidence="7 8" id="KW-0472">Membrane</keyword>
<name>A0ABS6SWI8_9RHOB</name>
<comment type="similarity">
    <text evidence="2 8">Belongs to the 4-toluene sulfonate uptake permease (TSUP) (TC 2.A.102) family.</text>
</comment>
<evidence type="ECO:0000313" key="9">
    <source>
        <dbReference type="EMBL" id="MBV7377307.1"/>
    </source>
</evidence>
<evidence type="ECO:0000256" key="1">
    <source>
        <dbReference type="ARBA" id="ARBA00004651"/>
    </source>
</evidence>
<feature type="transmembrane region" description="Helical" evidence="8">
    <location>
        <begin position="109"/>
        <end position="130"/>
    </location>
</feature>
<evidence type="ECO:0000313" key="10">
    <source>
        <dbReference type="Proteomes" id="UP000756530"/>
    </source>
</evidence>
<feature type="transmembrane region" description="Helical" evidence="8">
    <location>
        <begin position="206"/>
        <end position="224"/>
    </location>
</feature>